<dbReference type="Pfam" id="PF12704">
    <property type="entry name" value="MacB_PCD"/>
    <property type="match status" value="1"/>
</dbReference>
<keyword evidence="4 7" id="KW-1133">Transmembrane helix</keyword>
<feature type="transmembrane region" description="Helical" evidence="7">
    <location>
        <begin position="255"/>
        <end position="277"/>
    </location>
</feature>
<evidence type="ECO:0000313" key="10">
    <source>
        <dbReference type="EMBL" id="MBI4210411.1"/>
    </source>
</evidence>
<reference evidence="10" key="1">
    <citation type="submission" date="2020-07" db="EMBL/GenBank/DDBJ databases">
        <title>Huge and variable diversity of episymbiotic CPR bacteria and DPANN archaea in groundwater ecosystems.</title>
        <authorList>
            <person name="He C.Y."/>
            <person name="Keren R."/>
            <person name="Whittaker M."/>
            <person name="Farag I.F."/>
            <person name="Doudna J."/>
            <person name="Cate J.H.D."/>
            <person name="Banfield J.F."/>
        </authorList>
    </citation>
    <scope>NUCLEOTIDE SEQUENCE</scope>
    <source>
        <strain evidence="10">NC_groundwater_1296_Ag_S-0.2um_52_80</strain>
    </source>
</reference>
<feature type="transmembrane region" description="Helical" evidence="7">
    <location>
        <begin position="344"/>
        <end position="365"/>
    </location>
</feature>
<protein>
    <submittedName>
        <fullName evidence="10">ABC transporter permease</fullName>
    </submittedName>
</protein>
<gene>
    <name evidence="10" type="ORF">HY544_02815</name>
</gene>
<organism evidence="10 11">
    <name type="scientific">Candidatus Iainarchaeum sp</name>
    <dbReference type="NCBI Taxonomy" id="3101447"/>
    <lineage>
        <taxon>Archaea</taxon>
        <taxon>Candidatus Iainarchaeota</taxon>
        <taxon>Candidatus Iainarchaeia</taxon>
        <taxon>Candidatus Iainarchaeales</taxon>
        <taxon>Candidatus Iainarchaeaceae</taxon>
        <taxon>Candidatus Iainarchaeum</taxon>
    </lineage>
</organism>
<dbReference type="InterPro" id="IPR050250">
    <property type="entry name" value="Macrolide_Exporter_MacB"/>
</dbReference>
<dbReference type="Pfam" id="PF02687">
    <property type="entry name" value="FtsX"/>
    <property type="match status" value="1"/>
</dbReference>
<accession>A0A8T3YNL1</accession>
<evidence type="ECO:0000259" key="8">
    <source>
        <dbReference type="Pfam" id="PF02687"/>
    </source>
</evidence>
<dbReference type="EMBL" id="JACQPB010000034">
    <property type="protein sequence ID" value="MBI4210411.1"/>
    <property type="molecule type" value="Genomic_DNA"/>
</dbReference>
<evidence type="ECO:0000256" key="5">
    <source>
        <dbReference type="ARBA" id="ARBA00023136"/>
    </source>
</evidence>
<feature type="transmembrane region" description="Helical" evidence="7">
    <location>
        <begin position="16"/>
        <end position="37"/>
    </location>
</feature>
<evidence type="ECO:0000256" key="4">
    <source>
        <dbReference type="ARBA" id="ARBA00022989"/>
    </source>
</evidence>
<dbReference type="PANTHER" id="PTHR30572:SF4">
    <property type="entry name" value="ABC TRANSPORTER PERMEASE YTRF"/>
    <property type="match status" value="1"/>
</dbReference>
<comment type="caution">
    <text evidence="10">The sequence shown here is derived from an EMBL/GenBank/DDBJ whole genome shotgun (WGS) entry which is preliminary data.</text>
</comment>
<evidence type="ECO:0000259" key="9">
    <source>
        <dbReference type="Pfam" id="PF12704"/>
    </source>
</evidence>
<comment type="subcellular location">
    <subcellularLocation>
        <location evidence="1">Cell membrane</location>
        <topology evidence="1">Multi-pass membrane protein</topology>
    </subcellularLocation>
</comment>
<dbReference type="Proteomes" id="UP000732298">
    <property type="component" value="Unassembled WGS sequence"/>
</dbReference>
<evidence type="ECO:0000256" key="1">
    <source>
        <dbReference type="ARBA" id="ARBA00004651"/>
    </source>
</evidence>
<feature type="domain" description="MacB-like periplasmic core" evidence="9">
    <location>
        <begin position="17"/>
        <end position="228"/>
    </location>
</feature>
<dbReference type="InterPro" id="IPR025857">
    <property type="entry name" value="MacB_PCD"/>
</dbReference>
<dbReference type="GO" id="GO:0022857">
    <property type="term" value="F:transmembrane transporter activity"/>
    <property type="evidence" value="ECO:0007669"/>
    <property type="project" value="TreeGrafter"/>
</dbReference>
<proteinExistence type="inferred from homology"/>
<dbReference type="PANTHER" id="PTHR30572">
    <property type="entry name" value="MEMBRANE COMPONENT OF TRANSPORTER-RELATED"/>
    <property type="match status" value="1"/>
</dbReference>
<keyword evidence="5 7" id="KW-0472">Membrane</keyword>
<evidence type="ECO:0000256" key="3">
    <source>
        <dbReference type="ARBA" id="ARBA00022692"/>
    </source>
</evidence>
<dbReference type="AlphaFoldDB" id="A0A8T3YNL1"/>
<keyword evidence="2" id="KW-1003">Cell membrane</keyword>
<feature type="domain" description="ABC3 transporter permease C-terminal" evidence="8">
    <location>
        <begin position="259"/>
        <end position="372"/>
    </location>
</feature>
<evidence type="ECO:0000256" key="7">
    <source>
        <dbReference type="SAM" id="Phobius"/>
    </source>
</evidence>
<sequence>MIKLSFLNIFRRKTRAVLAIAGIAIGVAAIIVLVSLVDGFTSDFNDVISQFKGVTVYEKNSADQTLSKIDASLEQKIEALPNVKAVIPEIWVLPNKIDSEPIGLSPTGSVAIYGLDTGKYFANTGSSWLNDIGSGAVLKGSDRGQVMIGEKIAEDFQKFPGSAIKINETVFRVKAVLKGESDLLSGIIIMNIDDARSLSSLVQKDISSITVIVSDVSKDKEVASLIKAKYGADVQAFTQDDLSEQFTGIIGNLRLLAVAIALISGIVAGIGIANTMLMNVLERFREIGALKAVGWTNANIMKMVLYEALILGFMGGTAGILLGFAVDQLLFSVAGVKFLISPPLLLSSFAFAVVLGAVSGLYPAYHASRLDPIEALRG</sequence>
<feature type="transmembrane region" description="Helical" evidence="7">
    <location>
        <begin position="304"/>
        <end position="324"/>
    </location>
</feature>
<keyword evidence="3 7" id="KW-0812">Transmembrane</keyword>
<name>A0A8T3YNL1_9ARCH</name>
<comment type="similarity">
    <text evidence="6">Belongs to the ABC-4 integral membrane protein family.</text>
</comment>
<evidence type="ECO:0000256" key="6">
    <source>
        <dbReference type="ARBA" id="ARBA00038076"/>
    </source>
</evidence>
<dbReference type="GO" id="GO:0005886">
    <property type="term" value="C:plasma membrane"/>
    <property type="evidence" value="ECO:0007669"/>
    <property type="project" value="UniProtKB-SubCell"/>
</dbReference>
<dbReference type="InterPro" id="IPR003838">
    <property type="entry name" value="ABC3_permease_C"/>
</dbReference>
<evidence type="ECO:0000256" key="2">
    <source>
        <dbReference type="ARBA" id="ARBA00022475"/>
    </source>
</evidence>
<evidence type="ECO:0000313" key="11">
    <source>
        <dbReference type="Proteomes" id="UP000732298"/>
    </source>
</evidence>